<sequence>MELNERMHENIAASWKAWQALLLWHNWRKTALFFCLMLTLLLDMASNPVISVVSVAGAIAISISICYSCYVWAMRKLRKSSAVEHPLKRYLDMDVTISKETAEHLAYVLALKLNPILLRLRSLFLVEDLLDSLKLLMMLCGLNIVGDYVNGMTILVLAFVLLFTLPKLYEWKKKTINKKLQQLQLFKNQLLTPKCKINAVPTATVDPQFMETDLNQKANYMDNELDNNTGQFISYEQDSGQDYTSDHSWQTSDMNIEAFQHIKQS</sequence>
<comment type="subcellular location">
    <subcellularLocation>
        <location evidence="1 6">Endoplasmic reticulum membrane</location>
        <topology evidence="1 6">Multi-pass membrane protein</topology>
    </subcellularLocation>
</comment>
<dbReference type="InterPro" id="IPR003388">
    <property type="entry name" value="Reticulon"/>
</dbReference>
<feature type="transmembrane region" description="Helical" evidence="6">
    <location>
        <begin position="151"/>
        <end position="169"/>
    </location>
</feature>
<dbReference type="KEGG" id="dvi:6623235"/>
<dbReference type="EMBL" id="CH940647">
    <property type="protein sequence ID" value="EDW70693.1"/>
    <property type="molecule type" value="Genomic_DNA"/>
</dbReference>
<name>B4LHW8_DROVI</name>
<evidence type="ECO:0000256" key="4">
    <source>
        <dbReference type="ARBA" id="ARBA00022989"/>
    </source>
</evidence>
<dbReference type="eggNOG" id="KOG1792">
    <property type="taxonomic scope" value="Eukaryota"/>
</dbReference>
<dbReference type="InterPro" id="IPR046964">
    <property type="entry name" value="RTN1-4"/>
</dbReference>
<dbReference type="HOGENOM" id="CLU_1134579_0_0_1"/>
<evidence type="ECO:0000256" key="6">
    <source>
        <dbReference type="RuleBase" id="RU363132"/>
    </source>
</evidence>
<evidence type="ECO:0000313" key="9">
    <source>
        <dbReference type="Proteomes" id="UP000008792"/>
    </source>
</evidence>
<feature type="transmembrane region" description="Helical" evidence="6">
    <location>
        <begin position="21"/>
        <end position="42"/>
    </location>
</feature>
<dbReference type="AlphaFoldDB" id="B4LHW8"/>
<organism evidence="8 9">
    <name type="scientific">Drosophila virilis</name>
    <name type="common">Fruit fly</name>
    <dbReference type="NCBI Taxonomy" id="7244"/>
    <lineage>
        <taxon>Eukaryota</taxon>
        <taxon>Metazoa</taxon>
        <taxon>Ecdysozoa</taxon>
        <taxon>Arthropoda</taxon>
        <taxon>Hexapoda</taxon>
        <taxon>Insecta</taxon>
        <taxon>Pterygota</taxon>
        <taxon>Neoptera</taxon>
        <taxon>Endopterygota</taxon>
        <taxon>Diptera</taxon>
        <taxon>Brachycera</taxon>
        <taxon>Muscomorpha</taxon>
        <taxon>Ephydroidea</taxon>
        <taxon>Drosophilidae</taxon>
        <taxon>Drosophila</taxon>
    </lineage>
</organism>
<keyword evidence="2 6" id="KW-0812">Transmembrane</keyword>
<dbReference type="PROSITE" id="PS50845">
    <property type="entry name" value="RETICULON"/>
    <property type="match status" value="1"/>
</dbReference>
<keyword evidence="9" id="KW-1185">Reference proteome</keyword>
<evidence type="ECO:0000256" key="1">
    <source>
        <dbReference type="ARBA" id="ARBA00004477"/>
    </source>
</evidence>
<reference evidence="8 9" key="1">
    <citation type="journal article" date="2007" name="Nature">
        <title>Evolution of genes and genomes on the Drosophila phylogeny.</title>
        <authorList>
            <consortium name="Drosophila 12 Genomes Consortium"/>
            <person name="Clark A.G."/>
            <person name="Eisen M.B."/>
            <person name="Smith D.R."/>
            <person name="Bergman C.M."/>
            <person name="Oliver B."/>
            <person name="Markow T.A."/>
            <person name="Kaufman T.C."/>
            <person name="Kellis M."/>
            <person name="Gelbart W."/>
            <person name="Iyer V.N."/>
            <person name="Pollard D.A."/>
            <person name="Sackton T.B."/>
            <person name="Larracuente A.M."/>
            <person name="Singh N.D."/>
            <person name="Abad J.P."/>
            <person name="Abt D.N."/>
            <person name="Adryan B."/>
            <person name="Aguade M."/>
            <person name="Akashi H."/>
            <person name="Anderson W.W."/>
            <person name="Aquadro C.F."/>
            <person name="Ardell D.H."/>
            <person name="Arguello R."/>
            <person name="Artieri C.G."/>
            <person name="Barbash D.A."/>
            <person name="Barker D."/>
            <person name="Barsanti P."/>
            <person name="Batterham P."/>
            <person name="Batzoglou S."/>
            <person name="Begun D."/>
            <person name="Bhutkar A."/>
            <person name="Blanco E."/>
            <person name="Bosak S.A."/>
            <person name="Bradley R.K."/>
            <person name="Brand A.D."/>
            <person name="Brent M.R."/>
            <person name="Brooks A.N."/>
            <person name="Brown R.H."/>
            <person name="Butlin R.K."/>
            <person name="Caggese C."/>
            <person name="Calvi B.R."/>
            <person name="Bernardo de Carvalho A."/>
            <person name="Caspi A."/>
            <person name="Castrezana S."/>
            <person name="Celniker S.E."/>
            <person name="Chang J.L."/>
            <person name="Chapple C."/>
            <person name="Chatterji S."/>
            <person name="Chinwalla A."/>
            <person name="Civetta A."/>
            <person name="Clifton S.W."/>
            <person name="Comeron J.M."/>
            <person name="Costello J.C."/>
            <person name="Coyne J.A."/>
            <person name="Daub J."/>
            <person name="David R.G."/>
            <person name="Delcher A.L."/>
            <person name="Delehaunty K."/>
            <person name="Do C.B."/>
            <person name="Ebling H."/>
            <person name="Edwards K."/>
            <person name="Eickbush T."/>
            <person name="Evans J.D."/>
            <person name="Filipski A."/>
            <person name="Findeiss S."/>
            <person name="Freyhult E."/>
            <person name="Fulton L."/>
            <person name="Fulton R."/>
            <person name="Garcia A.C."/>
            <person name="Gardiner A."/>
            <person name="Garfield D.A."/>
            <person name="Garvin B.E."/>
            <person name="Gibson G."/>
            <person name="Gilbert D."/>
            <person name="Gnerre S."/>
            <person name="Godfrey J."/>
            <person name="Good R."/>
            <person name="Gotea V."/>
            <person name="Gravely B."/>
            <person name="Greenberg A.J."/>
            <person name="Griffiths-Jones S."/>
            <person name="Gross S."/>
            <person name="Guigo R."/>
            <person name="Gustafson E.A."/>
            <person name="Haerty W."/>
            <person name="Hahn M.W."/>
            <person name="Halligan D.L."/>
            <person name="Halpern A.L."/>
            <person name="Halter G.M."/>
            <person name="Han M.V."/>
            <person name="Heger A."/>
            <person name="Hillier L."/>
            <person name="Hinrichs A.S."/>
            <person name="Holmes I."/>
            <person name="Hoskins R.A."/>
            <person name="Hubisz M.J."/>
            <person name="Hultmark D."/>
            <person name="Huntley M.A."/>
            <person name="Jaffe D.B."/>
            <person name="Jagadeeshan S."/>
            <person name="Jeck W.R."/>
            <person name="Johnson J."/>
            <person name="Jones C.D."/>
            <person name="Jordan W.C."/>
            <person name="Karpen G.H."/>
            <person name="Kataoka E."/>
            <person name="Keightley P.D."/>
            <person name="Kheradpour P."/>
            <person name="Kirkness E.F."/>
            <person name="Koerich L.B."/>
            <person name="Kristiansen K."/>
            <person name="Kudrna D."/>
            <person name="Kulathinal R.J."/>
            <person name="Kumar S."/>
            <person name="Kwok R."/>
            <person name="Lander E."/>
            <person name="Langley C.H."/>
            <person name="Lapoint R."/>
            <person name="Lazzaro B.P."/>
            <person name="Lee S.J."/>
            <person name="Levesque L."/>
            <person name="Li R."/>
            <person name="Lin C.F."/>
            <person name="Lin M.F."/>
            <person name="Lindblad-Toh K."/>
            <person name="Llopart A."/>
            <person name="Long M."/>
            <person name="Low L."/>
            <person name="Lozovsky E."/>
            <person name="Lu J."/>
            <person name="Luo M."/>
            <person name="Machado C.A."/>
            <person name="Makalowski W."/>
            <person name="Marzo M."/>
            <person name="Matsuda M."/>
            <person name="Matzkin L."/>
            <person name="McAllister B."/>
            <person name="McBride C.S."/>
            <person name="McKernan B."/>
            <person name="McKernan K."/>
            <person name="Mendez-Lago M."/>
            <person name="Minx P."/>
            <person name="Mollenhauer M.U."/>
            <person name="Montooth K."/>
            <person name="Mount S.M."/>
            <person name="Mu X."/>
            <person name="Myers E."/>
            <person name="Negre B."/>
            <person name="Newfeld S."/>
            <person name="Nielsen R."/>
            <person name="Noor M.A."/>
            <person name="O'Grady P."/>
            <person name="Pachter L."/>
            <person name="Papaceit M."/>
            <person name="Parisi M.J."/>
            <person name="Parisi M."/>
            <person name="Parts L."/>
            <person name="Pedersen J.S."/>
            <person name="Pesole G."/>
            <person name="Phillippy A.M."/>
            <person name="Ponting C.P."/>
            <person name="Pop M."/>
            <person name="Porcelli D."/>
            <person name="Powell J.R."/>
            <person name="Prohaska S."/>
            <person name="Pruitt K."/>
            <person name="Puig M."/>
            <person name="Quesneville H."/>
            <person name="Ram K.R."/>
            <person name="Rand D."/>
            <person name="Rasmussen M.D."/>
            <person name="Reed L.K."/>
            <person name="Reenan R."/>
            <person name="Reily A."/>
            <person name="Remington K.A."/>
            <person name="Rieger T.T."/>
            <person name="Ritchie M.G."/>
            <person name="Robin C."/>
            <person name="Rogers Y.H."/>
            <person name="Rohde C."/>
            <person name="Rozas J."/>
            <person name="Rubenfield M.J."/>
            <person name="Ruiz A."/>
            <person name="Russo S."/>
            <person name="Salzberg S.L."/>
            <person name="Sanchez-Gracia A."/>
            <person name="Saranga D.J."/>
            <person name="Sato H."/>
            <person name="Schaeffer S.W."/>
            <person name="Schatz M.C."/>
            <person name="Schlenke T."/>
            <person name="Schwartz R."/>
            <person name="Segarra C."/>
            <person name="Singh R.S."/>
            <person name="Sirot L."/>
            <person name="Sirota M."/>
            <person name="Sisneros N.B."/>
            <person name="Smith C.D."/>
            <person name="Smith T.F."/>
            <person name="Spieth J."/>
            <person name="Stage D.E."/>
            <person name="Stark A."/>
            <person name="Stephan W."/>
            <person name="Strausberg R.L."/>
            <person name="Strempel S."/>
            <person name="Sturgill D."/>
            <person name="Sutton G."/>
            <person name="Sutton G.G."/>
            <person name="Tao W."/>
            <person name="Teichmann S."/>
            <person name="Tobari Y.N."/>
            <person name="Tomimura Y."/>
            <person name="Tsolas J.M."/>
            <person name="Valente V.L."/>
            <person name="Venter E."/>
            <person name="Venter J.C."/>
            <person name="Vicario S."/>
            <person name="Vieira F.G."/>
            <person name="Vilella A.J."/>
            <person name="Villasante A."/>
            <person name="Walenz B."/>
            <person name="Wang J."/>
            <person name="Wasserman M."/>
            <person name="Watts T."/>
            <person name="Wilson D."/>
            <person name="Wilson R.K."/>
            <person name="Wing R.A."/>
            <person name="Wolfner M.F."/>
            <person name="Wong A."/>
            <person name="Wong G.K."/>
            <person name="Wu C.I."/>
            <person name="Wu G."/>
            <person name="Yamamoto D."/>
            <person name="Yang H.P."/>
            <person name="Yang S.P."/>
            <person name="Yorke J.A."/>
            <person name="Yoshida K."/>
            <person name="Zdobnov E."/>
            <person name="Zhang P."/>
            <person name="Zhang Y."/>
            <person name="Zimin A.V."/>
            <person name="Baldwin J."/>
            <person name="Abdouelleil A."/>
            <person name="Abdulkadir J."/>
            <person name="Abebe A."/>
            <person name="Abera B."/>
            <person name="Abreu J."/>
            <person name="Acer S.C."/>
            <person name="Aftuck L."/>
            <person name="Alexander A."/>
            <person name="An P."/>
            <person name="Anderson E."/>
            <person name="Anderson S."/>
            <person name="Arachi H."/>
            <person name="Azer M."/>
            <person name="Bachantsang P."/>
            <person name="Barry A."/>
            <person name="Bayul T."/>
            <person name="Berlin A."/>
            <person name="Bessette D."/>
            <person name="Bloom T."/>
            <person name="Blye J."/>
            <person name="Boguslavskiy L."/>
            <person name="Bonnet C."/>
            <person name="Boukhgalter B."/>
            <person name="Bourzgui I."/>
            <person name="Brown A."/>
            <person name="Cahill P."/>
            <person name="Channer S."/>
            <person name="Cheshatsang Y."/>
            <person name="Chuda L."/>
            <person name="Citroen M."/>
            <person name="Collymore A."/>
            <person name="Cooke P."/>
            <person name="Costello M."/>
            <person name="D'Aco K."/>
            <person name="Daza R."/>
            <person name="De Haan G."/>
            <person name="DeGray S."/>
            <person name="DeMaso C."/>
            <person name="Dhargay N."/>
            <person name="Dooley K."/>
            <person name="Dooley E."/>
            <person name="Doricent M."/>
            <person name="Dorje P."/>
            <person name="Dorjee K."/>
            <person name="Dupes A."/>
            <person name="Elong R."/>
            <person name="Falk J."/>
            <person name="Farina A."/>
            <person name="Faro S."/>
            <person name="Ferguson D."/>
            <person name="Fisher S."/>
            <person name="Foley C.D."/>
            <person name="Franke A."/>
            <person name="Friedrich D."/>
            <person name="Gadbois L."/>
            <person name="Gearin G."/>
            <person name="Gearin C.R."/>
            <person name="Giannoukos G."/>
            <person name="Goode T."/>
            <person name="Graham J."/>
            <person name="Grandbois E."/>
            <person name="Grewal S."/>
            <person name="Gyaltsen K."/>
            <person name="Hafez N."/>
            <person name="Hagos B."/>
            <person name="Hall J."/>
            <person name="Henson C."/>
            <person name="Hollinger A."/>
            <person name="Honan T."/>
            <person name="Huard M.D."/>
            <person name="Hughes L."/>
            <person name="Hurhula B."/>
            <person name="Husby M.E."/>
            <person name="Kamat A."/>
            <person name="Kanga B."/>
            <person name="Kashin S."/>
            <person name="Khazanovich D."/>
            <person name="Kisner P."/>
            <person name="Lance K."/>
            <person name="Lara M."/>
            <person name="Lee W."/>
            <person name="Lennon N."/>
            <person name="Letendre F."/>
            <person name="LeVine R."/>
            <person name="Lipovsky A."/>
            <person name="Liu X."/>
            <person name="Liu J."/>
            <person name="Liu S."/>
            <person name="Lokyitsang T."/>
            <person name="Lokyitsang Y."/>
            <person name="Lubonja R."/>
            <person name="Lui A."/>
            <person name="MacDonald P."/>
            <person name="Magnisalis V."/>
            <person name="Maru K."/>
            <person name="Matthews C."/>
            <person name="McCusker W."/>
            <person name="McDonough S."/>
            <person name="Mehta T."/>
            <person name="Meldrim J."/>
            <person name="Meneus L."/>
            <person name="Mihai O."/>
            <person name="Mihalev A."/>
            <person name="Mihova T."/>
            <person name="Mittelman R."/>
            <person name="Mlenga V."/>
            <person name="Montmayeur A."/>
            <person name="Mulrain L."/>
            <person name="Navidi A."/>
            <person name="Naylor J."/>
            <person name="Negash T."/>
            <person name="Nguyen T."/>
            <person name="Nguyen N."/>
            <person name="Nicol R."/>
            <person name="Norbu C."/>
            <person name="Norbu N."/>
            <person name="Novod N."/>
            <person name="O'Neill B."/>
            <person name="Osman S."/>
            <person name="Markiewicz E."/>
            <person name="Oyono O.L."/>
            <person name="Patti C."/>
            <person name="Phunkhang P."/>
            <person name="Pierre F."/>
            <person name="Priest M."/>
            <person name="Raghuraman S."/>
            <person name="Rege F."/>
            <person name="Reyes R."/>
            <person name="Rise C."/>
            <person name="Rogov P."/>
            <person name="Ross K."/>
            <person name="Ryan E."/>
            <person name="Settipalli S."/>
            <person name="Shea T."/>
            <person name="Sherpa N."/>
            <person name="Shi L."/>
            <person name="Shih D."/>
            <person name="Sparrow T."/>
            <person name="Spaulding J."/>
            <person name="Stalker J."/>
            <person name="Stange-Thomann N."/>
            <person name="Stavropoulos S."/>
            <person name="Stone C."/>
            <person name="Strader C."/>
            <person name="Tesfaye S."/>
            <person name="Thomson T."/>
            <person name="Thoulutsang Y."/>
            <person name="Thoulutsang D."/>
            <person name="Topham K."/>
            <person name="Topping I."/>
            <person name="Tsamla T."/>
            <person name="Vassiliev H."/>
            <person name="Vo A."/>
            <person name="Wangchuk T."/>
            <person name="Wangdi T."/>
            <person name="Weiand M."/>
            <person name="Wilkinson J."/>
            <person name="Wilson A."/>
            <person name="Yadav S."/>
            <person name="Young G."/>
            <person name="Yu Q."/>
            <person name="Zembek L."/>
            <person name="Zhong D."/>
            <person name="Zimmer A."/>
            <person name="Zwirko Z."/>
            <person name="Jaffe D.B."/>
            <person name="Alvarez P."/>
            <person name="Brockman W."/>
            <person name="Butler J."/>
            <person name="Chin C."/>
            <person name="Gnerre S."/>
            <person name="Grabherr M."/>
            <person name="Kleber M."/>
            <person name="Mauceli E."/>
            <person name="MacCallum I."/>
        </authorList>
    </citation>
    <scope>NUCLEOTIDE SEQUENCE [LARGE SCALE GENOMIC DNA]</scope>
    <source>
        <strain evidence="9">Tucson 15010-1051.87</strain>
    </source>
</reference>
<keyword evidence="3 6" id="KW-0256">Endoplasmic reticulum</keyword>
<dbReference type="Pfam" id="PF02453">
    <property type="entry name" value="Reticulon"/>
    <property type="match status" value="1"/>
</dbReference>
<accession>B4LHW8</accession>
<dbReference type="Gene3D" id="1.20.5.2480">
    <property type="match status" value="1"/>
</dbReference>
<evidence type="ECO:0000259" key="7">
    <source>
        <dbReference type="PROSITE" id="PS50845"/>
    </source>
</evidence>
<keyword evidence="5 6" id="KW-0472">Membrane</keyword>
<evidence type="ECO:0000256" key="2">
    <source>
        <dbReference type="ARBA" id="ARBA00022692"/>
    </source>
</evidence>
<evidence type="ECO:0000256" key="5">
    <source>
        <dbReference type="ARBA" id="ARBA00023136"/>
    </source>
</evidence>
<proteinExistence type="predicted"/>
<dbReference type="STRING" id="7244.B4LHW8"/>
<dbReference type="Proteomes" id="UP000008792">
    <property type="component" value="Unassembled WGS sequence"/>
</dbReference>
<evidence type="ECO:0000313" key="8">
    <source>
        <dbReference type="EMBL" id="EDW70693.1"/>
    </source>
</evidence>
<dbReference type="PANTHER" id="PTHR45799">
    <property type="entry name" value="RETICULON-LIKE PROTEIN"/>
    <property type="match status" value="1"/>
</dbReference>
<feature type="transmembrane region" description="Helical" evidence="6">
    <location>
        <begin position="48"/>
        <end position="73"/>
    </location>
</feature>
<protein>
    <recommendedName>
        <fullName evidence="6">Reticulon-like protein</fullName>
    </recommendedName>
</protein>
<evidence type="ECO:0000256" key="3">
    <source>
        <dbReference type="ARBA" id="ARBA00022824"/>
    </source>
</evidence>
<dbReference type="PANTHER" id="PTHR45799:SF2">
    <property type="entry name" value="RETICULON-LIKE PROTEIN"/>
    <property type="match status" value="1"/>
</dbReference>
<dbReference type="GO" id="GO:0005789">
    <property type="term" value="C:endoplasmic reticulum membrane"/>
    <property type="evidence" value="ECO:0007669"/>
    <property type="project" value="UniProtKB-SubCell"/>
</dbReference>
<dbReference type="GO" id="GO:0030424">
    <property type="term" value="C:axon"/>
    <property type="evidence" value="ECO:0007669"/>
    <property type="project" value="TreeGrafter"/>
</dbReference>
<feature type="domain" description="Reticulon" evidence="7">
    <location>
        <begin position="18"/>
        <end position="219"/>
    </location>
</feature>
<dbReference type="PhylomeDB" id="B4LHW8"/>
<dbReference type="OMA" id="NWGDGEH"/>
<dbReference type="OrthoDB" id="567788at2759"/>
<keyword evidence="4 6" id="KW-1133">Transmembrane helix</keyword>
<dbReference type="InParanoid" id="B4LHW8"/>
<gene>
    <name evidence="8" type="primary">Dvir\GJ11400</name>
    <name evidence="8" type="ORF">Dvir_GJ11400</name>
</gene>